<keyword evidence="3" id="KW-0677">Repeat</keyword>
<evidence type="ECO:0000313" key="8">
    <source>
        <dbReference type="Ensembl" id="ENSPKIP00000024533.1"/>
    </source>
</evidence>
<dbReference type="InterPro" id="IPR003599">
    <property type="entry name" value="Ig_sub"/>
</dbReference>
<dbReference type="AlphaFoldDB" id="A0A3B3S1X6"/>
<dbReference type="Pfam" id="PF07686">
    <property type="entry name" value="V-set"/>
    <property type="match status" value="1"/>
</dbReference>
<dbReference type="Gene3D" id="2.60.40.10">
    <property type="entry name" value="Immunoglobulins"/>
    <property type="match status" value="1"/>
</dbReference>
<comment type="subcellular location">
    <subcellularLocation>
        <location evidence="1">Membrane</location>
    </subcellularLocation>
</comment>
<dbReference type="Proteomes" id="UP000261540">
    <property type="component" value="Unplaced"/>
</dbReference>
<dbReference type="SMART" id="SM00406">
    <property type="entry name" value="IGv"/>
    <property type="match status" value="1"/>
</dbReference>
<dbReference type="GO" id="GO:0005912">
    <property type="term" value="C:adherens junction"/>
    <property type="evidence" value="ECO:0007669"/>
    <property type="project" value="TreeGrafter"/>
</dbReference>
<dbReference type="SUPFAM" id="SSF48726">
    <property type="entry name" value="Immunoglobulin"/>
    <property type="match status" value="1"/>
</dbReference>
<keyword evidence="4" id="KW-0472">Membrane</keyword>
<evidence type="ECO:0000256" key="4">
    <source>
        <dbReference type="ARBA" id="ARBA00023136"/>
    </source>
</evidence>
<dbReference type="InterPro" id="IPR013783">
    <property type="entry name" value="Ig-like_fold"/>
</dbReference>
<evidence type="ECO:0000256" key="5">
    <source>
        <dbReference type="ARBA" id="ARBA00023157"/>
    </source>
</evidence>
<keyword evidence="2" id="KW-0732">Signal</keyword>
<dbReference type="InterPro" id="IPR036179">
    <property type="entry name" value="Ig-like_dom_sf"/>
</dbReference>
<dbReference type="GO" id="GO:0007157">
    <property type="term" value="P:heterophilic cell-cell adhesion via plasma membrane cell adhesion molecules"/>
    <property type="evidence" value="ECO:0007669"/>
    <property type="project" value="TreeGrafter"/>
</dbReference>
<feature type="domain" description="Ig-like" evidence="7">
    <location>
        <begin position="14"/>
        <end position="124"/>
    </location>
</feature>
<dbReference type="SMART" id="SM00409">
    <property type="entry name" value="IG"/>
    <property type="match status" value="1"/>
</dbReference>
<reference evidence="8" key="1">
    <citation type="submission" date="2025-08" db="UniProtKB">
        <authorList>
            <consortium name="Ensembl"/>
        </authorList>
    </citation>
    <scope>IDENTIFICATION</scope>
</reference>
<dbReference type="Ensembl" id="ENSPKIT00000005241.1">
    <property type="protein sequence ID" value="ENSPKIP00000024533.1"/>
    <property type="gene ID" value="ENSPKIG00000007751.1"/>
</dbReference>
<keyword evidence="9" id="KW-1185">Reference proteome</keyword>
<accession>A0A3B3S1X6</accession>
<evidence type="ECO:0000256" key="1">
    <source>
        <dbReference type="ARBA" id="ARBA00004370"/>
    </source>
</evidence>
<reference evidence="8" key="2">
    <citation type="submission" date="2025-09" db="UniProtKB">
        <authorList>
            <consortium name="Ensembl"/>
        </authorList>
    </citation>
    <scope>IDENTIFICATION</scope>
</reference>
<evidence type="ECO:0000256" key="6">
    <source>
        <dbReference type="ARBA" id="ARBA00023180"/>
    </source>
</evidence>
<evidence type="ECO:0000256" key="2">
    <source>
        <dbReference type="ARBA" id="ARBA00022729"/>
    </source>
</evidence>
<evidence type="ECO:0000313" key="9">
    <source>
        <dbReference type="Proteomes" id="UP000261540"/>
    </source>
</evidence>
<dbReference type="STRING" id="1676925.ENSPKIP00000024533"/>
<dbReference type="PANTHER" id="PTHR23277:SF109">
    <property type="entry name" value="POLIOVIRUS RECEPTOR"/>
    <property type="match status" value="1"/>
</dbReference>
<dbReference type="PANTHER" id="PTHR23277">
    <property type="entry name" value="NECTIN-RELATED"/>
    <property type="match status" value="1"/>
</dbReference>
<organism evidence="8 9">
    <name type="scientific">Paramormyrops kingsleyae</name>
    <dbReference type="NCBI Taxonomy" id="1676925"/>
    <lineage>
        <taxon>Eukaryota</taxon>
        <taxon>Metazoa</taxon>
        <taxon>Chordata</taxon>
        <taxon>Craniata</taxon>
        <taxon>Vertebrata</taxon>
        <taxon>Euteleostomi</taxon>
        <taxon>Actinopterygii</taxon>
        <taxon>Neopterygii</taxon>
        <taxon>Teleostei</taxon>
        <taxon>Osteoglossocephala</taxon>
        <taxon>Osteoglossomorpha</taxon>
        <taxon>Osteoglossiformes</taxon>
        <taxon>Mormyridae</taxon>
        <taxon>Paramormyrops</taxon>
    </lineage>
</organism>
<dbReference type="GO" id="GO:0016020">
    <property type="term" value="C:membrane"/>
    <property type="evidence" value="ECO:0007669"/>
    <property type="project" value="UniProtKB-SubCell"/>
</dbReference>
<dbReference type="InterPro" id="IPR007110">
    <property type="entry name" value="Ig-like_dom"/>
</dbReference>
<dbReference type="PROSITE" id="PS50835">
    <property type="entry name" value="IG_LIKE"/>
    <property type="match status" value="1"/>
</dbReference>
<name>A0A3B3S1X6_9TELE</name>
<dbReference type="GeneTree" id="ENSGT01130000278824"/>
<sequence>MISLSTCLSAGNVPHVISYPHVDADLGGDFTMNCRLSLSNTKVSQVQWSWRSSEKPEEIIVVFDKRFGTKYLSPKFGGRVTFFNHSQHHVSIRVSDVMMNDTGNYTCQYTTFPSGIFQATTTILRLKDCGS</sequence>
<dbReference type="GO" id="GO:0007156">
    <property type="term" value="P:homophilic cell adhesion via plasma membrane adhesion molecules"/>
    <property type="evidence" value="ECO:0007669"/>
    <property type="project" value="TreeGrafter"/>
</dbReference>
<protein>
    <recommendedName>
        <fullName evidence="7">Ig-like domain-containing protein</fullName>
    </recommendedName>
</protein>
<evidence type="ECO:0000259" key="7">
    <source>
        <dbReference type="PROSITE" id="PS50835"/>
    </source>
</evidence>
<dbReference type="InterPro" id="IPR013106">
    <property type="entry name" value="Ig_V-set"/>
</dbReference>
<keyword evidence="6" id="KW-0325">Glycoprotein</keyword>
<evidence type="ECO:0000256" key="3">
    <source>
        <dbReference type="ARBA" id="ARBA00022737"/>
    </source>
</evidence>
<keyword evidence="5" id="KW-1015">Disulfide bond</keyword>
<dbReference type="InterPro" id="IPR051427">
    <property type="entry name" value="Nectin/Nectin-like"/>
</dbReference>
<proteinExistence type="predicted"/>